<sequence>MKYGFSKKSSSKKLPTQLSFSKERQKSTVSSKGPVRNMEEMKFVFDKFDTNRDGRVSKEEYKAAVRLLGKGTSDAEMLQAFRAIDADGDGFIDFQEFTEMMRNTGDEGNVTNEIQSAFQMYDLDGNGKISAEELMEVMKKMGERCSLETCRRMIRGVDANGDGMIDMDEFVTMMTRPMKLA</sequence>
<evidence type="ECO:0000256" key="3">
    <source>
        <dbReference type="ARBA" id="ARBA00022737"/>
    </source>
</evidence>
<dbReference type="FunFam" id="1.10.238.10:FF:000336">
    <property type="entry name" value="HLH domain-containing protein"/>
    <property type="match status" value="1"/>
</dbReference>
<dbReference type="Gene3D" id="1.10.238.10">
    <property type="entry name" value="EF-hand"/>
    <property type="match status" value="2"/>
</dbReference>
<evidence type="ECO:0000256" key="1">
    <source>
        <dbReference type="ARBA" id="ARBA00003291"/>
    </source>
</evidence>
<feature type="domain" description="EF-hand" evidence="6">
    <location>
        <begin position="109"/>
        <end position="144"/>
    </location>
</feature>
<organism evidence="7 8">
    <name type="scientific">Rubroshorea leprosula</name>
    <dbReference type="NCBI Taxonomy" id="152421"/>
    <lineage>
        <taxon>Eukaryota</taxon>
        <taxon>Viridiplantae</taxon>
        <taxon>Streptophyta</taxon>
        <taxon>Embryophyta</taxon>
        <taxon>Tracheophyta</taxon>
        <taxon>Spermatophyta</taxon>
        <taxon>Magnoliopsida</taxon>
        <taxon>eudicotyledons</taxon>
        <taxon>Gunneridae</taxon>
        <taxon>Pentapetalae</taxon>
        <taxon>rosids</taxon>
        <taxon>malvids</taxon>
        <taxon>Malvales</taxon>
        <taxon>Dipterocarpaceae</taxon>
        <taxon>Rubroshorea</taxon>
    </lineage>
</organism>
<dbReference type="CDD" id="cd00051">
    <property type="entry name" value="EFh"/>
    <property type="match status" value="2"/>
</dbReference>
<dbReference type="EMBL" id="BPVZ01000008">
    <property type="protein sequence ID" value="GKU94733.1"/>
    <property type="molecule type" value="Genomic_DNA"/>
</dbReference>
<keyword evidence="2" id="KW-0479">Metal-binding</keyword>
<feature type="domain" description="EF-hand" evidence="6">
    <location>
        <begin position="145"/>
        <end position="180"/>
    </location>
</feature>
<comment type="caution">
    <text evidence="7">The sequence shown here is derived from an EMBL/GenBank/DDBJ whole genome shotgun (WGS) entry which is preliminary data.</text>
</comment>
<evidence type="ECO:0000313" key="7">
    <source>
        <dbReference type="EMBL" id="GKU94733.1"/>
    </source>
</evidence>
<keyword evidence="4" id="KW-0106">Calcium</keyword>
<protein>
    <recommendedName>
        <fullName evidence="6">EF-hand domain-containing protein</fullName>
    </recommendedName>
</protein>
<dbReference type="InterPro" id="IPR011992">
    <property type="entry name" value="EF-hand-dom_pair"/>
</dbReference>
<proteinExistence type="predicted"/>
<dbReference type="SMART" id="SM00054">
    <property type="entry name" value="EFh"/>
    <property type="match status" value="4"/>
</dbReference>
<evidence type="ECO:0000256" key="4">
    <source>
        <dbReference type="ARBA" id="ARBA00022837"/>
    </source>
</evidence>
<dbReference type="AlphaFoldDB" id="A0AAV5I0U3"/>
<dbReference type="InterPro" id="IPR018247">
    <property type="entry name" value="EF_Hand_1_Ca_BS"/>
</dbReference>
<dbReference type="InterPro" id="IPR002048">
    <property type="entry name" value="EF_hand_dom"/>
</dbReference>
<reference evidence="7 8" key="1">
    <citation type="journal article" date="2021" name="Commun. Biol.">
        <title>The genome of Shorea leprosula (Dipterocarpaceae) highlights the ecological relevance of drought in aseasonal tropical rainforests.</title>
        <authorList>
            <person name="Ng K.K.S."/>
            <person name="Kobayashi M.J."/>
            <person name="Fawcett J.A."/>
            <person name="Hatakeyama M."/>
            <person name="Paape T."/>
            <person name="Ng C.H."/>
            <person name="Ang C.C."/>
            <person name="Tnah L.H."/>
            <person name="Lee C.T."/>
            <person name="Nishiyama T."/>
            <person name="Sese J."/>
            <person name="O'Brien M.J."/>
            <person name="Copetti D."/>
            <person name="Mohd Noor M.I."/>
            <person name="Ong R.C."/>
            <person name="Putra M."/>
            <person name="Sireger I.Z."/>
            <person name="Indrioko S."/>
            <person name="Kosugi Y."/>
            <person name="Izuno A."/>
            <person name="Isagi Y."/>
            <person name="Lee S.L."/>
            <person name="Shimizu K.K."/>
        </authorList>
    </citation>
    <scope>NUCLEOTIDE SEQUENCE [LARGE SCALE GENOMIC DNA]</scope>
    <source>
        <strain evidence="7">214</strain>
    </source>
</reference>
<dbReference type="InterPro" id="IPR039647">
    <property type="entry name" value="EF_hand_pair_protein_CML-like"/>
</dbReference>
<keyword evidence="3" id="KW-0677">Repeat</keyword>
<feature type="region of interest" description="Disordered" evidence="5">
    <location>
        <begin position="1"/>
        <end position="33"/>
    </location>
</feature>
<comment type="function">
    <text evidence="1">Potential calcium sensor.</text>
</comment>
<feature type="domain" description="EF-hand" evidence="6">
    <location>
        <begin position="72"/>
        <end position="107"/>
    </location>
</feature>
<evidence type="ECO:0000256" key="5">
    <source>
        <dbReference type="SAM" id="MobiDB-lite"/>
    </source>
</evidence>
<gene>
    <name evidence="7" type="ORF">SLEP1_g8179</name>
</gene>
<dbReference type="FunFam" id="1.10.238.10:FF:000089">
    <property type="entry name" value="calmodulin-like protein 3"/>
    <property type="match status" value="1"/>
</dbReference>
<accession>A0AAV5I0U3</accession>
<name>A0AAV5I0U3_9ROSI</name>
<dbReference type="GO" id="GO:0005509">
    <property type="term" value="F:calcium ion binding"/>
    <property type="evidence" value="ECO:0007669"/>
    <property type="project" value="InterPro"/>
</dbReference>
<evidence type="ECO:0000256" key="2">
    <source>
        <dbReference type="ARBA" id="ARBA00022723"/>
    </source>
</evidence>
<dbReference type="SUPFAM" id="SSF47473">
    <property type="entry name" value="EF-hand"/>
    <property type="match status" value="1"/>
</dbReference>
<keyword evidence="8" id="KW-1185">Reference proteome</keyword>
<evidence type="ECO:0000259" key="6">
    <source>
        <dbReference type="PROSITE" id="PS50222"/>
    </source>
</evidence>
<dbReference type="Proteomes" id="UP001054252">
    <property type="component" value="Unassembled WGS sequence"/>
</dbReference>
<evidence type="ECO:0000313" key="8">
    <source>
        <dbReference type="Proteomes" id="UP001054252"/>
    </source>
</evidence>
<dbReference type="PROSITE" id="PS50222">
    <property type="entry name" value="EF_HAND_2"/>
    <property type="match status" value="4"/>
</dbReference>
<dbReference type="GO" id="GO:0005737">
    <property type="term" value="C:cytoplasm"/>
    <property type="evidence" value="ECO:0007669"/>
    <property type="project" value="UniProtKB-ARBA"/>
</dbReference>
<feature type="domain" description="EF-hand" evidence="6">
    <location>
        <begin position="36"/>
        <end position="71"/>
    </location>
</feature>
<dbReference type="PANTHER" id="PTHR10891">
    <property type="entry name" value="EF-HAND CALCIUM-BINDING DOMAIN CONTAINING PROTEIN"/>
    <property type="match status" value="1"/>
</dbReference>
<dbReference type="Pfam" id="PF13499">
    <property type="entry name" value="EF-hand_7"/>
    <property type="match status" value="2"/>
</dbReference>
<dbReference type="PROSITE" id="PS00018">
    <property type="entry name" value="EF_HAND_1"/>
    <property type="match status" value="4"/>
</dbReference>
<dbReference type="PRINTS" id="PR00450">
    <property type="entry name" value="RECOVERIN"/>
</dbReference>